<evidence type="ECO:0000313" key="1">
    <source>
        <dbReference type="EMBL" id="PPZ92148.1"/>
    </source>
</evidence>
<accession>A0A2S7I6E5</accession>
<name>A0A2S7I6E5_9FLAO</name>
<dbReference type="AlphaFoldDB" id="A0A2S7I6E5"/>
<sequence length="206" mass="23570">MKTILLTAFLLAGNMLFGQQNEEFRLIKQHFDRQENLLKIEFAKKYNNAFTAEEKETVKKDFTEFMLKLDSIRNTAYLGALIRVKNVEELEYLKSQSSSNAMACHTEIDEAPEFPNGIDALREKVASLFYSKGIEYCKNELNTTVSFVVDENGSITDIKAEGENISFNKQAEIAMYLISEKFTKPALQKGNAVKYAFRMPLSIKFE</sequence>
<dbReference type="EMBL" id="PTPZ01000002">
    <property type="protein sequence ID" value="PPZ92148.1"/>
    <property type="molecule type" value="Genomic_DNA"/>
</dbReference>
<protein>
    <recommendedName>
        <fullName evidence="3">TonB C-terminal domain-containing protein</fullName>
    </recommendedName>
</protein>
<evidence type="ECO:0000313" key="2">
    <source>
        <dbReference type="Proteomes" id="UP000238565"/>
    </source>
</evidence>
<dbReference type="Proteomes" id="UP000238565">
    <property type="component" value="Unassembled WGS sequence"/>
</dbReference>
<proteinExistence type="predicted"/>
<organism evidence="1 2">
    <name type="scientific">Cloacibacterium normanense</name>
    <dbReference type="NCBI Taxonomy" id="237258"/>
    <lineage>
        <taxon>Bacteria</taxon>
        <taxon>Pseudomonadati</taxon>
        <taxon>Bacteroidota</taxon>
        <taxon>Flavobacteriia</taxon>
        <taxon>Flavobacteriales</taxon>
        <taxon>Weeksellaceae</taxon>
    </lineage>
</organism>
<reference evidence="1 2" key="1">
    <citation type="submission" date="2018-02" db="EMBL/GenBank/DDBJ databases">
        <title>Draft genome sequence of bacterial isolates from marine environment.</title>
        <authorList>
            <person name="Singh S.K."/>
            <person name="Hill R."/>
            <person name="Major S."/>
            <person name="Cai H."/>
            <person name="Li Y."/>
        </authorList>
    </citation>
    <scope>NUCLEOTIDE SEQUENCE [LARGE SCALE GENOMIC DNA]</scope>
    <source>
        <strain evidence="1 2">IMET F</strain>
    </source>
</reference>
<dbReference type="Gene3D" id="3.30.1150.10">
    <property type="match status" value="1"/>
</dbReference>
<evidence type="ECO:0008006" key="3">
    <source>
        <dbReference type="Google" id="ProtNLM"/>
    </source>
</evidence>
<comment type="caution">
    <text evidence="1">The sequence shown here is derived from an EMBL/GenBank/DDBJ whole genome shotgun (WGS) entry which is preliminary data.</text>
</comment>
<gene>
    <name evidence="1" type="ORF">C3729_03990</name>
</gene>
<dbReference type="RefSeq" id="WP_104792973.1">
    <property type="nucleotide sequence ID" value="NZ_PTPZ01000002.1"/>
</dbReference>